<name>A0A432YCJ0_9GAMM</name>
<keyword evidence="7" id="KW-1185">Reference proteome</keyword>
<dbReference type="InterPro" id="IPR038488">
    <property type="entry name" value="Integrase_DNA-bd_sf"/>
</dbReference>
<dbReference type="InterPro" id="IPR053876">
    <property type="entry name" value="Phage_int_M"/>
</dbReference>
<keyword evidence="3" id="KW-0238">DNA-binding</keyword>
<dbReference type="InterPro" id="IPR050808">
    <property type="entry name" value="Phage_Integrase"/>
</dbReference>
<dbReference type="InterPro" id="IPR002104">
    <property type="entry name" value="Integrase_catalytic"/>
</dbReference>
<evidence type="ECO:0000256" key="2">
    <source>
        <dbReference type="ARBA" id="ARBA00022908"/>
    </source>
</evidence>
<dbReference type="PANTHER" id="PTHR30629">
    <property type="entry name" value="PROPHAGE INTEGRASE"/>
    <property type="match status" value="1"/>
</dbReference>
<dbReference type="OrthoDB" id="9795573at2"/>
<dbReference type="Proteomes" id="UP000288127">
    <property type="component" value="Unassembled WGS sequence"/>
</dbReference>
<evidence type="ECO:0000313" key="6">
    <source>
        <dbReference type="EMBL" id="RUO58674.1"/>
    </source>
</evidence>
<feature type="domain" description="Tyr recombinase" evidence="5">
    <location>
        <begin position="203"/>
        <end position="387"/>
    </location>
</feature>
<dbReference type="Pfam" id="PF13356">
    <property type="entry name" value="Arm-DNA-bind_3"/>
    <property type="match status" value="1"/>
</dbReference>
<comment type="caution">
    <text evidence="6">The sequence shown here is derived from an EMBL/GenBank/DDBJ whole genome shotgun (WGS) entry which is preliminary data.</text>
</comment>
<dbReference type="InterPro" id="IPR013762">
    <property type="entry name" value="Integrase-like_cat_sf"/>
</dbReference>
<evidence type="ECO:0000256" key="1">
    <source>
        <dbReference type="ARBA" id="ARBA00008857"/>
    </source>
</evidence>
<dbReference type="Pfam" id="PF22022">
    <property type="entry name" value="Phage_int_M"/>
    <property type="match status" value="1"/>
</dbReference>
<dbReference type="EMBL" id="PIPZ01000005">
    <property type="protein sequence ID" value="RUO58674.1"/>
    <property type="molecule type" value="Genomic_DNA"/>
</dbReference>
<dbReference type="AlphaFoldDB" id="A0A432YCJ0"/>
<dbReference type="PROSITE" id="PS51898">
    <property type="entry name" value="TYR_RECOMBINASE"/>
    <property type="match status" value="1"/>
</dbReference>
<comment type="similarity">
    <text evidence="1">Belongs to the 'phage' integrase family.</text>
</comment>
<dbReference type="Gene3D" id="1.10.443.10">
    <property type="entry name" value="Intergrase catalytic core"/>
    <property type="match status" value="1"/>
</dbReference>
<evidence type="ECO:0000256" key="3">
    <source>
        <dbReference type="ARBA" id="ARBA00023125"/>
    </source>
</evidence>
<dbReference type="Gene3D" id="1.10.150.130">
    <property type="match status" value="1"/>
</dbReference>
<dbReference type="RefSeq" id="WP_126760432.1">
    <property type="nucleotide sequence ID" value="NZ_PIPZ01000005.1"/>
</dbReference>
<keyword evidence="2" id="KW-0229">DNA integration</keyword>
<dbReference type="GO" id="GO:0006310">
    <property type="term" value="P:DNA recombination"/>
    <property type="evidence" value="ECO:0007669"/>
    <property type="project" value="UniProtKB-KW"/>
</dbReference>
<keyword evidence="4" id="KW-0233">DNA recombination</keyword>
<dbReference type="GO" id="GO:0015074">
    <property type="term" value="P:DNA integration"/>
    <property type="evidence" value="ECO:0007669"/>
    <property type="project" value="UniProtKB-KW"/>
</dbReference>
<gene>
    <name evidence="6" type="ORF">CWI76_11155</name>
</gene>
<evidence type="ECO:0000313" key="7">
    <source>
        <dbReference type="Proteomes" id="UP000288127"/>
    </source>
</evidence>
<proteinExistence type="inferred from homology"/>
<dbReference type="InterPro" id="IPR025166">
    <property type="entry name" value="Integrase_DNA_bind_dom"/>
</dbReference>
<evidence type="ECO:0000256" key="4">
    <source>
        <dbReference type="ARBA" id="ARBA00023172"/>
    </source>
</evidence>
<dbReference type="SUPFAM" id="SSF56349">
    <property type="entry name" value="DNA breaking-rejoining enzymes"/>
    <property type="match status" value="1"/>
</dbReference>
<dbReference type="Gene3D" id="3.30.160.390">
    <property type="entry name" value="Integrase, DNA-binding domain"/>
    <property type="match status" value="1"/>
</dbReference>
<dbReference type="InterPro" id="IPR011010">
    <property type="entry name" value="DNA_brk_join_enz"/>
</dbReference>
<dbReference type="CDD" id="cd00801">
    <property type="entry name" value="INT_P4_C"/>
    <property type="match status" value="1"/>
</dbReference>
<dbReference type="Pfam" id="PF00589">
    <property type="entry name" value="Phage_integrase"/>
    <property type="match status" value="1"/>
</dbReference>
<dbReference type="InterPro" id="IPR010998">
    <property type="entry name" value="Integrase_recombinase_N"/>
</dbReference>
<dbReference type="GO" id="GO:0003677">
    <property type="term" value="F:DNA binding"/>
    <property type="evidence" value="ECO:0007669"/>
    <property type="project" value="UniProtKB-KW"/>
</dbReference>
<evidence type="ECO:0000259" key="5">
    <source>
        <dbReference type="PROSITE" id="PS51898"/>
    </source>
</evidence>
<accession>A0A432YCJ0</accession>
<reference evidence="7" key="1">
    <citation type="journal article" date="2018" name="Front. Microbiol.">
        <title>Genome-Based Analysis Reveals the Taxonomy and Diversity of the Family Idiomarinaceae.</title>
        <authorList>
            <person name="Liu Y."/>
            <person name="Lai Q."/>
            <person name="Shao Z."/>
        </authorList>
    </citation>
    <scope>NUCLEOTIDE SEQUENCE [LARGE SCALE GENOMIC DNA]</scope>
    <source>
        <strain evidence="7">PIM1</strain>
    </source>
</reference>
<organism evidence="6 7">
    <name type="scientific">Pseudidiomarina marina</name>
    <dbReference type="NCBI Taxonomy" id="502366"/>
    <lineage>
        <taxon>Bacteria</taxon>
        <taxon>Pseudomonadati</taxon>
        <taxon>Pseudomonadota</taxon>
        <taxon>Gammaproteobacteria</taxon>
        <taxon>Alteromonadales</taxon>
        <taxon>Idiomarinaceae</taxon>
        <taxon>Pseudidiomarina</taxon>
    </lineage>
</organism>
<protein>
    <submittedName>
        <fullName evidence="6">Integrase</fullName>
    </submittedName>
</protein>
<dbReference type="PANTHER" id="PTHR30629:SF2">
    <property type="entry name" value="PROPHAGE INTEGRASE INTS-RELATED"/>
    <property type="match status" value="1"/>
</dbReference>
<sequence>MSLNDTRLRKAKVTANRLYDRDGLYIQADTSKSKYRYWRLKYYRPVDKREDVLALGKYPEVSLKEARLKAAEARSLLEQGIDPKKHKKASRERLRRTNERSFEKVALEVIDNQELTESTRFKKLSRFKNYVFPLIGKEPIEKLSTPDLADVIKRLVAAKKHETARKVRRELDQVFIYATQAGYVTTNNAQNLRGIVPTTTVTHKPAITDPSEFGVLLTKIDNYNEHSIVGAALKLAPLVFQRPGELVSVEWTEIDMEKGLWEIPPEKKKERKHMSGSHIVPLSEQALDILKFLKPITGNRTYVFSNQKNNDKHITTAAVIKALRSIGYDTKTEQSVHGFRASARTMLEEQLKYSYTLIEQQLSHTVRDTHKRAYNRTQFLVERTKMMQNWADYLDKLRK</sequence>